<evidence type="ECO:0000313" key="2">
    <source>
        <dbReference type="Proteomes" id="UP001174936"/>
    </source>
</evidence>
<gene>
    <name evidence="1" type="ORF">B0T16DRAFT_189842</name>
</gene>
<dbReference type="EMBL" id="JAULSV010000005">
    <property type="protein sequence ID" value="KAK0643863.1"/>
    <property type="molecule type" value="Genomic_DNA"/>
</dbReference>
<dbReference type="AlphaFoldDB" id="A0AA39Y0W9"/>
<protein>
    <submittedName>
        <fullName evidence="1">Uncharacterized protein</fullName>
    </submittedName>
</protein>
<name>A0AA39Y0W9_9PEZI</name>
<keyword evidence="2" id="KW-1185">Reference proteome</keyword>
<evidence type="ECO:0000313" key="1">
    <source>
        <dbReference type="EMBL" id="KAK0643863.1"/>
    </source>
</evidence>
<sequence length="121" mass="13482">MWQICGGFVFHLKTAQSLPPQASFPRWTSSVQIHRRASGSGEHTCQHSARYNGHRYLRGGSYKADQGGACKVEHRFASGVTPTVASSRSRGNGFHGFSYGRSRGRNEQLVQGRMEGWRWGV</sequence>
<reference evidence="1" key="1">
    <citation type="submission" date="2023-06" db="EMBL/GenBank/DDBJ databases">
        <title>Genome-scale phylogeny and comparative genomics of the fungal order Sordariales.</title>
        <authorList>
            <consortium name="Lawrence Berkeley National Laboratory"/>
            <person name="Hensen N."/>
            <person name="Bonometti L."/>
            <person name="Westerberg I."/>
            <person name="Brannstrom I.O."/>
            <person name="Guillou S."/>
            <person name="Cros-Aarteil S."/>
            <person name="Calhoun S."/>
            <person name="Haridas S."/>
            <person name="Kuo A."/>
            <person name="Mondo S."/>
            <person name="Pangilinan J."/>
            <person name="Riley R."/>
            <person name="Labutti K."/>
            <person name="Andreopoulos B."/>
            <person name="Lipzen A."/>
            <person name="Chen C."/>
            <person name="Yanf M."/>
            <person name="Daum C."/>
            <person name="Ng V."/>
            <person name="Clum A."/>
            <person name="Steindorff A."/>
            <person name="Ohm R."/>
            <person name="Martin F."/>
            <person name="Silar P."/>
            <person name="Natvig D."/>
            <person name="Lalanne C."/>
            <person name="Gautier V."/>
            <person name="Ament-Velasquez S.L."/>
            <person name="Kruys A."/>
            <person name="Hutchinson M.I."/>
            <person name="Powell A.J."/>
            <person name="Barry K."/>
            <person name="Miller A.N."/>
            <person name="Grigoriev I.V."/>
            <person name="Debuchy R."/>
            <person name="Gladieux P."/>
            <person name="Thoren M.H."/>
            <person name="Johannesson H."/>
        </authorList>
    </citation>
    <scope>NUCLEOTIDE SEQUENCE</scope>
    <source>
        <strain evidence="1">SMH2532-1</strain>
    </source>
</reference>
<dbReference type="Proteomes" id="UP001174936">
    <property type="component" value="Unassembled WGS sequence"/>
</dbReference>
<comment type="caution">
    <text evidence="1">The sequence shown here is derived from an EMBL/GenBank/DDBJ whole genome shotgun (WGS) entry which is preliminary data.</text>
</comment>
<proteinExistence type="predicted"/>
<accession>A0AA39Y0W9</accession>
<organism evidence="1 2">
    <name type="scientific">Cercophora newfieldiana</name>
    <dbReference type="NCBI Taxonomy" id="92897"/>
    <lineage>
        <taxon>Eukaryota</taxon>
        <taxon>Fungi</taxon>
        <taxon>Dikarya</taxon>
        <taxon>Ascomycota</taxon>
        <taxon>Pezizomycotina</taxon>
        <taxon>Sordariomycetes</taxon>
        <taxon>Sordariomycetidae</taxon>
        <taxon>Sordariales</taxon>
        <taxon>Lasiosphaeriaceae</taxon>
        <taxon>Cercophora</taxon>
    </lineage>
</organism>